<dbReference type="GO" id="GO:0006897">
    <property type="term" value="P:endocytosis"/>
    <property type="evidence" value="ECO:0007669"/>
    <property type="project" value="InterPro"/>
</dbReference>
<dbReference type="EnsemblMetazoa" id="XM_030992984">
    <property type="protein sequence ID" value="XP_030848844"/>
    <property type="gene ID" value="LOC584551"/>
</dbReference>
<sequence length="198" mass="22266">MINGMAENFKRRFSFRHLSFRKAKKQPIRPRSSIDVTDSKTELKTEFKRSASVRPASASRERSGGSSVRRDAPKRPSVAGKPIRPRSSIDLTDSSRTEVKRRAPLRPASSSRERSGASSVRRDVTKISSSADWNDVWSKPTIGQALHSFTAILRCDLTFEAGDQILILTRTSKQFDWWEGTVRGQTGIFPANFIQVLD</sequence>
<dbReference type="PRINTS" id="PR00452">
    <property type="entry name" value="SH3DOMAIN"/>
</dbReference>
<dbReference type="InParanoid" id="A0A7M7RCN7"/>
<dbReference type="InterPro" id="IPR001452">
    <property type="entry name" value="SH3_domain"/>
</dbReference>
<dbReference type="GO" id="GO:0051666">
    <property type="term" value="P:actin cortical patch localization"/>
    <property type="evidence" value="ECO:0007669"/>
    <property type="project" value="InterPro"/>
</dbReference>
<dbReference type="AlphaFoldDB" id="A0A7M7RCN7"/>
<evidence type="ECO:0000256" key="5">
    <source>
        <dbReference type="SAM" id="MobiDB-lite"/>
    </source>
</evidence>
<name>A0A7M7RCN7_STRPU</name>
<proteinExistence type="predicted"/>
<dbReference type="EnsemblMetazoa" id="XM_030992983">
    <property type="protein sequence ID" value="XP_030848843"/>
    <property type="gene ID" value="LOC584551"/>
</dbReference>
<feature type="compositionally biased region" description="Basic and acidic residues" evidence="5">
    <location>
        <begin position="111"/>
        <end position="124"/>
    </location>
</feature>
<dbReference type="RefSeq" id="XP_011678670.2">
    <property type="nucleotide sequence ID" value="XM_011680368.2"/>
</dbReference>
<organism evidence="7 8">
    <name type="scientific">Strongylocentrotus purpuratus</name>
    <name type="common">Purple sea urchin</name>
    <dbReference type="NCBI Taxonomy" id="7668"/>
    <lineage>
        <taxon>Eukaryota</taxon>
        <taxon>Metazoa</taxon>
        <taxon>Echinodermata</taxon>
        <taxon>Eleutherozoa</taxon>
        <taxon>Echinozoa</taxon>
        <taxon>Echinoidea</taxon>
        <taxon>Euechinoidea</taxon>
        <taxon>Echinacea</taxon>
        <taxon>Camarodonta</taxon>
        <taxon>Echinidea</taxon>
        <taxon>Strongylocentrotidae</taxon>
        <taxon>Strongylocentrotus</taxon>
    </lineage>
</organism>
<protein>
    <recommendedName>
        <fullName evidence="6">SH3 domain-containing protein</fullName>
    </recommendedName>
</protein>
<keyword evidence="2 4" id="KW-0728">SH3 domain</keyword>
<feature type="compositionally biased region" description="Basic and acidic residues" evidence="5">
    <location>
        <begin position="37"/>
        <end position="49"/>
    </location>
</feature>
<evidence type="ECO:0000256" key="3">
    <source>
        <dbReference type="ARBA" id="ARBA00022490"/>
    </source>
</evidence>
<dbReference type="Pfam" id="PF00018">
    <property type="entry name" value="SH3_1"/>
    <property type="match status" value="1"/>
</dbReference>
<evidence type="ECO:0000313" key="8">
    <source>
        <dbReference type="Proteomes" id="UP000007110"/>
    </source>
</evidence>
<evidence type="ECO:0000256" key="2">
    <source>
        <dbReference type="ARBA" id="ARBA00022443"/>
    </source>
</evidence>
<dbReference type="KEGG" id="spu:584551"/>
<dbReference type="Gene3D" id="2.30.30.40">
    <property type="entry name" value="SH3 Domains"/>
    <property type="match status" value="1"/>
</dbReference>
<dbReference type="OrthoDB" id="207120at2759"/>
<dbReference type="SUPFAM" id="SSF50044">
    <property type="entry name" value="SH3-domain"/>
    <property type="match status" value="1"/>
</dbReference>
<dbReference type="GeneID" id="584551"/>
<dbReference type="Proteomes" id="UP000007110">
    <property type="component" value="Unassembled WGS sequence"/>
</dbReference>
<dbReference type="InterPro" id="IPR035511">
    <property type="entry name" value="SH3YL1_SH3"/>
</dbReference>
<reference evidence="7" key="2">
    <citation type="submission" date="2021-01" db="UniProtKB">
        <authorList>
            <consortium name="EnsemblMetazoa"/>
        </authorList>
    </citation>
    <scope>IDENTIFICATION</scope>
</reference>
<dbReference type="EnsemblMetazoa" id="XM_011680368">
    <property type="protein sequence ID" value="XP_011678670"/>
    <property type="gene ID" value="LOC584551"/>
</dbReference>
<dbReference type="CDD" id="cd11841">
    <property type="entry name" value="SH3_SH3YL1_like"/>
    <property type="match status" value="1"/>
</dbReference>
<evidence type="ECO:0000256" key="1">
    <source>
        <dbReference type="ARBA" id="ARBA00004496"/>
    </source>
</evidence>
<dbReference type="PANTHER" id="PTHR47174">
    <property type="entry name" value="BRIDGING INTEGRATOR 3"/>
    <property type="match status" value="1"/>
</dbReference>
<keyword evidence="8" id="KW-1185">Reference proteome</keyword>
<dbReference type="SMART" id="SM00326">
    <property type="entry name" value="SH3"/>
    <property type="match status" value="1"/>
</dbReference>
<dbReference type="GO" id="GO:0005737">
    <property type="term" value="C:cytoplasm"/>
    <property type="evidence" value="ECO:0007669"/>
    <property type="project" value="UniProtKB-SubCell"/>
</dbReference>
<comment type="subcellular location">
    <subcellularLocation>
        <location evidence="1">Cytoplasm</location>
    </subcellularLocation>
</comment>
<keyword evidence="3" id="KW-0963">Cytoplasm</keyword>
<feature type="region of interest" description="Disordered" evidence="5">
    <location>
        <begin position="21"/>
        <end position="124"/>
    </location>
</feature>
<dbReference type="InterPro" id="IPR036028">
    <property type="entry name" value="SH3-like_dom_sf"/>
</dbReference>
<dbReference type="RefSeq" id="XP_030848844.1">
    <property type="nucleotide sequence ID" value="XM_030992984.1"/>
</dbReference>
<feature type="domain" description="SH3" evidence="6">
    <location>
        <begin position="138"/>
        <end position="198"/>
    </location>
</feature>
<accession>A0A7M7RCN7</accession>
<evidence type="ECO:0000259" key="6">
    <source>
        <dbReference type="PROSITE" id="PS50002"/>
    </source>
</evidence>
<evidence type="ECO:0000256" key="4">
    <source>
        <dbReference type="PROSITE-ProRule" id="PRU00192"/>
    </source>
</evidence>
<dbReference type="RefSeq" id="XP_789504.4">
    <property type="nucleotide sequence ID" value="XM_784411.5"/>
</dbReference>
<reference evidence="8" key="1">
    <citation type="submission" date="2015-02" db="EMBL/GenBank/DDBJ databases">
        <title>Genome sequencing for Strongylocentrotus purpuratus.</title>
        <authorList>
            <person name="Murali S."/>
            <person name="Liu Y."/>
            <person name="Vee V."/>
            <person name="English A."/>
            <person name="Wang M."/>
            <person name="Skinner E."/>
            <person name="Han Y."/>
            <person name="Muzny D.M."/>
            <person name="Worley K.C."/>
            <person name="Gibbs R.A."/>
        </authorList>
    </citation>
    <scope>NUCLEOTIDE SEQUENCE</scope>
</reference>
<feature type="compositionally biased region" description="Basic and acidic residues" evidence="5">
    <location>
        <begin position="59"/>
        <end position="74"/>
    </location>
</feature>
<dbReference type="PANTHER" id="PTHR47174:SF3">
    <property type="entry name" value="BRIDGING INTEGRATOR 3"/>
    <property type="match status" value="1"/>
</dbReference>
<dbReference type="PROSITE" id="PS50002">
    <property type="entry name" value="SH3"/>
    <property type="match status" value="1"/>
</dbReference>
<dbReference type="EnsemblMetazoa" id="XM_784411">
    <property type="protein sequence ID" value="XP_789504"/>
    <property type="gene ID" value="LOC584551"/>
</dbReference>
<evidence type="ECO:0000313" key="7">
    <source>
        <dbReference type="EnsemblMetazoa" id="XP_789504"/>
    </source>
</evidence>
<dbReference type="RefSeq" id="XP_030848843.1">
    <property type="nucleotide sequence ID" value="XM_030992983.1"/>
</dbReference>
<dbReference type="InterPro" id="IPR046982">
    <property type="entry name" value="BIN3/RVS161-like"/>
</dbReference>